<feature type="transmembrane region" description="Helical" evidence="8">
    <location>
        <begin position="318"/>
        <end position="337"/>
    </location>
</feature>
<accession>A0A0R3SQJ1</accession>
<comment type="subcellular location">
    <subcellularLocation>
        <location evidence="1">Membrane</location>
        <topology evidence="1">Multi-pass membrane protein</topology>
    </subcellularLocation>
</comment>
<reference evidence="11" key="1">
    <citation type="submission" date="2017-02" db="UniProtKB">
        <authorList>
            <consortium name="WormBaseParasite"/>
        </authorList>
    </citation>
    <scope>IDENTIFICATION</scope>
</reference>
<dbReference type="GO" id="GO:0000139">
    <property type="term" value="C:Golgi membrane"/>
    <property type="evidence" value="ECO:0007669"/>
    <property type="project" value="TreeGrafter"/>
</dbReference>
<feature type="transmembrane region" description="Helical" evidence="8">
    <location>
        <begin position="130"/>
        <end position="147"/>
    </location>
</feature>
<dbReference type="AlphaFoldDB" id="A0A0R3SQJ1"/>
<dbReference type="GO" id="GO:0046964">
    <property type="term" value="F:3'-phosphoadenosine 5'-phosphosulfate transmembrane transporter activity"/>
    <property type="evidence" value="ECO:0007669"/>
    <property type="project" value="TreeGrafter"/>
</dbReference>
<feature type="transmembrane region" description="Helical" evidence="8">
    <location>
        <begin position="263"/>
        <end position="284"/>
    </location>
</feature>
<keyword evidence="6 8" id="KW-0472">Membrane</keyword>
<dbReference type="InterPro" id="IPR013657">
    <property type="entry name" value="SCL35B1-4/HUT1"/>
</dbReference>
<reference evidence="9 10" key="2">
    <citation type="submission" date="2018-11" db="EMBL/GenBank/DDBJ databases">
        <authorList>
            <consortium name="Pathogen Informatics"/>
        </authorList>
    </citation>
    <scope>NUCLEOTIDE SEQUENCE [LARGE SCALE GENOMIC DNA]</scope>
</reference>
<evidence type="ECO:0000256" key="3">
    <source>
        <dbReference type="ARBA" id="ARBA00022448"/>
    </source>
</evidence>
<dbReference type="GO" id="GO:0005789">
    <property type="term" value="C:endoplasmic reticulum membrane"/>
    <property type="evidence" value="ECO:0007669"/>
    <property type="project" value="TreeGrafter"/>
</dbReference>
<evidence type="ECO:0000256" key="7">
    <source>
        <dbReference type="ARBA" id="ARBA00039669"/>
    </source>
</evidence>
<feature type="transmembrane region" description="Helical" evidence="8">
    <location>
        <begin position="34"/>
        <end position="53"/>
    </location>
</feature>
<keyword evidence="4 8" id="KW-0812">Transmembrane</keyword>
<evidence type="ECO:0000313" key="11">
    <source>
        <dbReference type="WBParaSite" id="HDID_0000734701-mRNA-1"/>
    </source>
</evidence>
<dbReference type="OrthoDB" id="438495at2759"/>
<dbReference type="EMBL" id="UYSG01010927">
    <property type="protein sequence ID" value="VDL59663.1"/>
    <property type="molecule type" value="Genomic_DNA"/>
</dbReference>
<evidence type="ECO:0000256" key="6">
    <source>
        <dbReference type="ARBA" id="ARBA00023136"/>
    </source>
</evidence>
<dbReference type="PANTHER" id="PTHR10778">
    <property type="entry name" value="SOLUTE CARRIER FAMILY 35 MEMBER B"/>
    <property type="match status" value="1"/>
</dbReference>
<keyword evidence="5 8" id="KW-1133">Transmembrane helix</keyword>
<dbReference type="Proteomes" id="UP000274504">
    <property type="component" value="Unassembled WGS sequence"/>
</dbReference>
<comment type="similarity">
    <text evidence="2">Belongs to the nucleotide-sugar transporter family. SLC35B subfamily.</text>
</comment>
<dbReference type="WBParaSite" id="HDID_0000734701-mRNA-1">
    <property type="protein sequence ID" value="HDID_0000734701-mRNA-1"/>
    <property type="gene ID" value="HDID_0000734701"/>
</dbReference>
<evidence type="ECO:0000256" key="1">
    <source>
        <dbReference type="ARBA" id="ARBA00004141"/>
    </source>
</evidence>
<name>A0A0R3SQJ1_HYMDI</name>
<feature type="transmembrane region" description="Helical" evidence="8">
    <location>
        <begin position="220"/>
        <end position="243"/>
    </location>
</feature>
<sequence length="360" mass="40348">FCQFIIFFPFHGVKDVPTSPVLIFGKDISHLPQGCIFIIGSVGIFILYIIYGWAQEYLFKTPGFSDHFLGLTAYQFGLYTIISIIESKVTGVTYSKEFPFKMYCLIGLTTTGTILLSNTAVVYLNYPTQVIFKCCKLIPVMIISIILQGKRYKFVDYLAVAFMIIGLIFFTLTDVSVQISFDIRGIVAISIALICDGYIGNLQEMAMQRYNVPALQILTYSYAFGFGLIVLIMFFFGTLAISAVFMFQLPSSFSAIIQHFGDVFMWSTLFVLSGYFGLQFVLLLIHHFGALPAVTVTTLRKAVTIVLSFLIFEKPFSVEYIWSGGLVVIGIFLSTYSKSKNNKAKARVAENDVEANYQVV</sequence>
<evidence type="ECO:0000256" key="2">
    <source>
        <dbReference type="ARBA" id="ARBA00010694"/>
    </source>
</evidence>
<proteinExistence type="inferred from homology"/>
<feature type="transmembrane region" description="Helical" evidence="8">
    <location>
        <begin position="179"/>
        <end position="199"/>
    </location>
</feature>
<evidence type="ECO:0000256" key="4">
    <source>
        <dbReference type="ARBA" id="ARBA00022692"/>
    </source>
</evidence>
<feature type="transmembrane region" description="Helical" evidence="8">
    <location>
        <begin position="291"/>
        <end position="312"/>
    </location>
</feature>
<feature type="transmembrane region" description="Helical" evidence="8">
    <location>
        <begin position="103"/>
        <end position="124"/>
    </location>
</feature>
<dbReference type="STRING" id="6216.A0A0R3SQJ1"/>
<keyword evidence="3" id="KW-0813">Transport</keyword>
<dbReference type="PANTHER" id="PTHR10778:SF8">
    <property type="entry name" value="ADENOSINE 3'-PHOSPHO 5'-PHOSPHOSULFATE TRANSPORTER 2"/>
    <property type="match status" value="1"/>
</dbReference>
<feature type="transmembrane region" description="Helical" evidence="8">
    <location>
        <begin position="73"/>
        <end position="91"/>
    </location>
</feature>
<protein>
    <recommendedName>
        <fullName evidence="7">Adenosine 3'-phospho 5'-phosphosulfate transporter 2</fullName>
    </recommendedName>
</protein>
<evidence type="ECO:0000256" key="5">
    <source>
        <dbReference type="ARBA" id="ARBA00022989"/>
    </source>
</evidence>
<evidence type="ECO:0000256" key="8">
    <source>
        <dbReference type="SAM" id="Phobius"/>
    </source>
</evidence>
<feature type="transmembrane region" description="Helical" evidence="8">
    <location>
        <begin position="154"/>
        <end position="173"/>
    </location>
</feature>
<evidence type="ECO:0000313" key="10">
    <source>
        <dbReference type="Proteomes" id="UP000274504"/>
    </source>
</evidence>
<gene>
    <name evidence="9" type="ORF">HDID_LOCUS7345</name>
</gene>
<dbReference type="Pfam" id="PF08449">
    <property type="entry name" value="UAA"/>
    <property type="match status" value="1"/>
</dbReference>
<organism evidence="11">
    <name type="scientific">Hymenolepis diminuta</name>
    <name type="common">Rat tapeworm</name>
    <dbReference type="NCBI Taxonomy" id="6216"/>
    <lineage>
        <taxon>Eukaryota</taxon>
        <taxon>Metazoa</taxon>
        <taxon>Spiralia</taxon>
        <taxon>Lophotrochozoa</taxon>
        <taxon>Platyhelminthes</taxon>
        <taxon>Cestoda</taxon>
        <taxon>Eucestoda</taxon>
        <taxon>Cyclophyllidea</taxon>
        <taxon>Hymenolepididae</taxon>
        <taxon>Hymenolepis</taxon>
    </lineage>
</organism>
<evidence type="ECO:0000313" key="9">
    <source>
        <dbReference type="EMBL" id="VDL59663.1"/>
    </source>
</evidence>